<dbReference type="InterPro" id="IPR027843">
    <property type="entry name" value="DUF4440"/>
</dbReference>
<reference evidence="2 3" key="1">
    <citation type="submission" date="2024-10" db="EMBL/GenBank/DDBJ databases">
        <title>The Natural Products Discovery Center: Release of the First 8490 Sequenced Strains for Exploring Actinobacteria Biosynthetic Diversity.</title>
        <authorList>
            <person name="Kalkreuter E."/>
            <person name="Kautsar S.A."/>
            <person name="Yang D."/>
            <person name="Bader C.D."/>
            <person name="Teijaro C.N."/>
            <person name="Fluegel L."/>
            <person name="Davis C.M."/>
            <person name="Simpson J.R."/>
            <person name="Lauterbach L."/>
            <person name="Steele A.D."/>
            <person name="Gui C."/>
            <person name="Meng S."/>
            <person name="Li G."/>
            <person name="Viehrig K."/>
            <person name="Ye F."/>
            <person name="Su P."/>
            <person name="Kiefer A.F."/>
            <person name="Nichols A."/>
            <person name="Cepeda A.J."/>
            <person name="Yan W."/>
            <person name="Fan B."/>
            <person name="Jiang Y."/>
            <person name="Adhikari A."/>
            <person name="Zheng C.-J."/>
            <person name="Schuster L."/>
            <person name="Cowan T.M."/>
            <person name="Smanski M.J."/>
            <person name="Chevrette M.G."/>
            <person name="De Carvalho L.P.S."/>
            <person name="Shen B."/>
        </authorList>
    </citation>
    <scope>NUCLEOTIDE SEQUENCE [LARGE SCALE GENOMIC DNA]</scope>
    <source>
        <strain evidence="2 3">NPDC004045</strain>
    </source>
</reference>
<dbReference type="SUPFAM" id="SSF54427">
    <property type="entry name" value="NTF2-like"/>
    <property type="match status" value="1"/>
</dbReference>
<keyword evidence="3" id="KW-1185">Reference proteome</keyword>
<proteinExistence type="predicted"/>
<evidence type="ECO:0000259" key="1">
    <source>
        <dbReference type="Pfam" id="PF14534"/>
    </source>
</evidence>
<organism evidence="2 3">
    <name type="scientific">Nocardia thailandica</name>
    <dbReference type="NCBI Taxonomy" id="257275"/>
    <lineage>
        <taxon>Bacteria</taxon>
        <taxon>Bacillati</taxon>
        <taxon>Actinomycetota</taxon>
        <taxon>Actinomycetes</taxon>
        <taxon>Mycobacteriales</taxon>
        <taxon>Nocardiaceae</taxon>
        <taxon>Nocardia</taxon>
    </lineage>
</organism>
<dbReference type="Proteomes" id="UP001601444">
    <property type="component" value="Unassembled WGS sequence"/>
</dbReference>
<name>A0ABW6PPV0_9NOCA</name>
<comment type="caution">
    <text evidence="2">The sequence shown here is derived from an EMBL/GenBank/DDBJ whole genome shotgun (WGS) entry which is preliminary data.</text>
</comment>
<evidence type="ECO:0000313" key="3">
    <source>
        <dbReference type="Proteomes" id="UP001601444"/>
    </source>
</evidence>
<dbReference type="Pfam" id="PF14534">
    <property type="entry name" value="DUF4440"/>
    <property type="match status" value="1"/>
</dbReference>
<dbReference type="NCBIfam" id="TIGR02246">
    <property type="entry name" value="SgcJ/EcaC family oxidoreductase"/>
    <property type="match status" value="1"/>
</dbReference>
<accession>A0ABW6PPV0</accession>
<dbReference type="InterPro" id="IPR011944">
    <property type="entry name" value="Steroid_delta5-4_isomerase"/>
</dbReference>
<dbReference type="RefSeq" id="WP_387700860.1">
    <property type="nucleotide sequence ID" value="NZ_JBIAMX010000008.1"/>
</dbReference>
<gene>
    <name evidence="2" type="ORF">ACFYTF_15700</name>
</gene>
<evidence type="ECO:0000313" key="2">
    <source>
        <dbReference type="EMBL" id="MFF0544275.1"/>
    </source>
</evidence>
<dbReference type="EMBL" id="JBIAMX010000008">
    <property type="protein sequence ID" value="MFF0544275.1"/>
    <property type="molecule type" value="Genomic_DNA"/>
</dbReference>
<protein>
    <submittedName>
        <fullName evidence="2">SgcJ/EcaC family oxidoreductase</fullName>
    </submittedName>
</protein>
<sequence>MSTSHGSAPVIEDTTTDHAADIAAIEAIIAGVETAFNTNDPDLMTADLAENAVVGNAAGALTHGRAEVLASSRAGLRGFLRDEFVRYDVTGVSFPLADMALAHKEARATTADGTPLDTDPAMIALYVLVKREGRWWIVARQNTLVPQAN</sequence>
<feature type="domain" description="DUF4440" evidence="1">
    <location>
        <begin position="25"/>
        <end position="137"/>
    </location>
</feature>
<dbReference type="Gene3D" id="3.10.450.50">
    <property type="match status" value="1"/>
</dbReference>
<dbReference type="InterPro" id="IPR032710">
    <property type="entry name" value="NTF2-like_dom_sf"/>
</dbReference>